<evidence type="ECO:0000259" key="2">
    <source>
        <dbReference type="SMART" id="SM00635"/>
    </source>
</evidence>
<comment type="caution">
    <text evidence="3">The sequence shown here is derived from an EMBL/GenBank/DDBJ whole genome shotgun (WGS) entry which is preliminary data.</text>
</comment>
<dbReference type="InterPro" id="IPR003343">
    <property type="entry name" value="Big_2"/>
</dbReference>
<accession>A0A3A3GAK8</accession>
<sequence length="730" mass="78642">MNPTWKKTSWLSIVLACALVIGLLPFHGAAYAADTVTDVHFESDVNPVHVIVEGQSVQLKLIGTIKGEQKDVTGLADWSSSNPSAVTVDAGWVKGAGKGSSEITAKYQGYTLKKTVISNYMYDDLSVRSEDTGADIDKETTLYLGMKPNWKAFAFDKEANTENDVTSDASWSSSNSSVVEVNKGKLTLKDKGEAEITVKYKGLSSKIKIKVELPYEELTLSPDKLIEFEFGDSAVNVIAKAKTKDGDLEDVTDKADWSTSDSGVAEVKDGSVKPIGVGTATITATYLGVTKSVSVVVRPSYQAMRISPDKKQTMLLGDAPLQVQTFVLNSADTQEEVTHLAEWTSSNVMAVTVEQGRVYAKAAGTATVTAKYKGLSKSVEVNVIPAIEKLEWPEEDKDKDNDGIRKMDIYMEESQSLPKVSAVTLGGDTVDVSDLAVWTSSNTGVISIKDEKMKAESRGTATLTATVRDQTISVEVTVQRKALILQSNTSEMTIVTGREQVVPDVTVIYMNGDEENITSEVKWESSSPNLLVVNGKLKGLVASKVTLNGTYGNVKISVKVTVEEEVVRFEIEPEKVTLNVKKSQSIKVTGYYKNGKKVSLGSKVDWKSDNEKVATVKGTSVKGVAIGSALLTGEFQGQKLEVPVSVTPKLTKLIAEPSSLKLTVGQKANWKVKAIYDTGEVVDVTSSVTFVPSNTNVKVERGSVQGVSKGSTSVKLTFEGKSTSLRVSVK</sequence>
<dbReference type="RefSeq" id="WP_119796748.1">
    <property type="nucleotide sequence ID" value="NZ_QYZD01000064.1"/>
</dbReference>
<name>A0A3A3GAK8_PANTH</name>
<organism evidence="3 4">
    <name type="scientific">Paenibacillus thiaminolyticus</name>
    <name type="common">Bacillus thiaminolyticus</name>
    <dbReference type="NCBI Taxonomy" id="49283"/>
    <lineage>
        <taxon>Bacteria</taxon>
        <taxon>Bacillati</taxon>
        <taxon>Bacillota</taxon>
        <taxon>Bacilli</taxon>
        <taxon>Bacillales</taxon>
        <taxon>Paenibacillaceae</taxon>
        <taxon>Paenibacillus</taxon>
    </lineage>
</organism>
<feature type="domain" description="BIG2" evidence="2">
    <location>
        <begin position="649"/>
        <end position="728"/>
    </location>
</feature>
<dbReference type="InterPro" id="IPR008964">
    <property type="entry name" value="Invasin/intimin_cell_adhesion"/>
</dbReference>
<dbReference type="Pfam" id="PF02368">
    <property type="entry name" value="Big_2"/>
    <property type="match status" value="1"/>
</dbReference>
<feature type="domain" description="BIG2" evidence="2">
    <location>
        <begin position="300"/>
        <end position="382"/>
    </location>
</feature>
<feature type="domain" description="BIG2" evidence="2">
    <location>
        <begin position="565"/>
        <end position="645"/>
    </location>
</feature>
<feature type="domain" description="BIG2" evidence="2">
    <location>
        <begin position="489"/>
        <end position="561"/>
    </location>
</feature>
<feature type="domain" description="BIG2" evidence="2">
    <location>
        <begin position="130"/>
        <end position="210"/>
    </location>
</feature>
<evidence type="ECO:0000256" key="1">
    <source>
        <dbReference type="SAM" id="SignalP"/>
    </source>
</evidence>
<evidence type="ECO:0000313" key="3">
    <source>
        <dbReference type="EMBL" id="RJG15833.1"/>
    </source>
</evidence>
<feature type="domain" description="BIG2" evidence="2">
    <location>
        <begin position="214"/>
        <end position="296"/>
    </location>
</feature>
<reference evidence="3 4" key="1">
    <citation type="submission" date="2018-09" db="EMBL/GenBank/DDBJ databases">
        <title>Paenibacillus SK2017-BO5.</title>
        <authorList>
            <person name="Piskunova J.V."/>
            <person name="Dubiley S.A."/>
            <person name="Severinov K.V."/>
        </authorList>
    </citation>
    <scope>NUCLEOTIDE SEQUENCE [LARGE SCALE GENOMIC DNA]</scope>
    <source>
        <strain evidence="3 4">BO5</strain>
    </source>
</reference>
<feature type="domain" description="BIG2" evidence="2">
    <location>
        <begin position="403"/>
        <end position="477"/>
    </location>
</feature>
<dbReference type="Gene3D" id="2.60.40.1080">
    <property type="match status" value="8"/>
</dbReference>
<dbReference type="Proteomes" id="UP000266177">
    <property type="component" value="Unassembled WGS sequence"/>
</dbReference>
<feature type="signal peptide" evidence="1">
    <location>
        <begin position="1"/>
        <end position="32"/>
    </location>
</feature>
<proteinExistence type="predicted"/>
<dbReference type="SMART" id="SM00635">
    <property type="entry name" value="BID_2"/>
    <property type="match status" value="8"/>
</dbReference>
<feature type="domain" description="BIG2" evidence="2">
    <location>
        <begin position="44"/>
        <end position="117"/>
    </location>
</feature>
<gene>
    <name evidence="3" type="ORF">DQX05_29225</name>
</gene>
<protein>
    <submittedName>
        <fullName evidence="3">Bacterial surface protein</fullName>
    </submittedName>
</protein>
<keyword evidence="1" id="KW-0732">Signal</keyword>
<dbReference type="AlphaFoldDB" id="A0A3A3GAK8"/>
<dbReference type="EMBL" id="QYZD01000064">
    <property type="protein sequence ID" value="RJG15833.1"/>
    <property type="molecule type" value="Genomic_DNA"/>
</dbReference>
<dbReference type="OrthoDB" id="503324at2"/>
<dbReference type="SUPFAM" id="SSF49373">
    <property type="entry name" value="Invasin/intimin cell-adhesion fragments"/>
    <property type="match status" value="5"/>
</dbReference>
<feature type="chain" id="PRO_5017468042" evidence="1">
    <location>
        <begin position="33"/>
        <end position="730"/>
    </location>
</feature>
<evidence type="ECO:0000313" key="4">
    <source>
        <dbReference type="Proteomes" id="UP000266177"/>
    </source>
</evidence>